<proteinExistence type="inferred from homology"/>
<dbReference type="GO" id="GO:0009277">
    <property type="term" value="C:fungal-type cell wall"/>
    <property type="evidence" value="ECO:0007669"/>
    <property type="project" value="TreeGrafter"/>
</dbReference>
<evidence type="ECO:0000256" key="15">
    <source>
        <dbReference type="SAM" id="MobiDB-lite"/>
    </source>
</evidence>
<dbReference type="Proteomes" id="UP000187455">
    <property type="component" value="Unassembled WGS sequence"/>
</dbReference>
<evidence type="ECO:0000313" key="17">
    <source>
        <dbReference type="Proteomes" id="UP000187455"/>
    </source>
</evidence>
<evidence type="ECO:0000256" key="9">
    <source>
        <dbReference type="ARBA" id="ARBA00023277"/>
    </source>
</evidence>
<dbReference type="EMBL" id="LSSL01002644">
    <property type="protein sequence ID" value="OLY81237.1"/>
    <property type="molecule type" value="Genomic_DNA"/>
</dbReference>
<feature type="compositionally biased region" description="Polar residues" evidence="15">
    <location>
        <begin position="516"/>
        <end position="533"/>
    </location>
</feature>
<feature type="compositionally biased region" description="Basic and acidic residues" evidence="15">
    <location>
        <begin position="323"/>
        <end position="349"/>
    </location>
</feature>
<evidence type="ECO:0000256" key="7">
    <source>
        <dbReference type="ARBA" id="ARBA00023136"/>
    </source>
</evidence>
<dbReference type="PANTHER" id="PTHR16631">
    <property type="entry name" value="GLUCAN 1,3-BETA-GLUCOSIDASE"/>
    <property type="match status" value="1"/>
</dbReference>
<evidence type="ECO:0000256" key="5">
    <source>
        <dbReference type="ARBA" id="ARBA00022475"/>
    </source>
</evidence>
<accession>A0A1R0GWG7</accession>
<dbReference type="OrthoDB" id="77201at2759"/>
<dbReference type="PANTHER" id="PTHR16631:SF17">
    <property type="entry name" value="GLUCAN ENDO-1,3-BETA-GLUCOSIDASE BTGC"/>
    <property type="match status" value="1"/>
</dbReference>
<keyword evidence="10" id="KW-0961">Cell wall biogenesis/degradation</keyword>
<organism evidence="16 17">
    <name type="scientific">Smittium mucronatum</name>
    <dbReference type="NCBI Taxonomy" id="133383"/>
    <lineage>
        <taxon>Eukaryota</taxon>
        <taxon>Fungi</taxon>
        <taxon>Fungi incertae sedis</taxon>
        <taxon>Zoopagomycota</taxon>
        <taxon>Kickxellomycotina</taxon>
        <taxon>Harpellomycetes</taxon>
        <taxon>Harpellales</taxon>
        <taxon>Legeriomycetaceae</taxon>
        <taxon>Smittium</taxon>
    </lineage>
</organism>
<comment type="caution">
    <text evidence="16">The sequence shown here is derived from an EMBL/GenBank/DDBJ whole genome shotgun (WGS) entry which is preliminary data.</text>
</comment>
<evidence type="ECO:0000256" key="14">
    <source>
        <dbReference type="ARBA" id="ARBA00043078"/>
    </source>
</evidence>
<feature type="region of interest" description="Disordered" evidence="15">
    <location>
        <begin position="516"/>
        <end position="547"/>
    </location>
</feature>
<dbReference type="GO" id="GO:0071555">
    <property type="term" value="P:cell wall organization"/>
    <property type="evidence" value="ECO:0007669"/>
    <property type="project" value="UniProtKB-KW"/>
</dbReference>
<keyword evidence="7" id="KW-0472">Membrane</keyword>
<comment type="subcellular location">
    <subcellularLocation>
        <location evidence="2">Cell membrane</location>
        <topology evidence="2">Single-pass type II membrane protein</topology>
    </subcellularLocation>
</comment>
<dbReference type="GO" id="GO:0000272">
    <property type="term" value="P:polysaccharide catabolic process"/>
    <property type="evidence" value="ECO:0007669"/>
    <property type="project" value="UniProtKB-KW"/>
</dbReference>
<evidence type="ECO:0000313" key="16">
    <source>
        <dbReference type="EMBL" id="OLY81237.1"/>
    </source>
</evidence>
<name>A0A1R0GWG7_9FUNG</name>
<evidence type="ECO:0000256" key="13">
    <source>
        <dbReference type="ARBA" id="ARBA00042373"/>
    </source>
</evidence>
<feature type="compositionally biased region" description="Low complexity" evidence="15">
    <location>
        <begin position="474"/>
        <end position="487"/>
    </location>
</feature>
<feature type="compositionally biased region" description="Polar residues" evidence="15">
    <location>
        <begin position="285"/>
        <end position="310"/>
    </location>
</feature>
<dbReference type="AlphaFoldDB" id="A0A1R0GWG7"/>
<feature type="region of interest" description="Disordered" evidence="15">
    <location>
        <begin position="273"/>
        <end position="367"/>
    </location>
</feature>
<keyword evidence="6" id="KW-0378">Hydrolase</keyword>
<dbReference type="GO" id="GO:0005886">
    <property type="term" value="C:plasma membrane"/>
    <property type="evidence" value="ECO:0007669"/>
    <property type="project" value="UniProtKB-SubCell"/>
</dbReference>
<feature type="compositionally biased region" description="Polar residues" evidence="15">
    <location>
        <begin position="438"/>
        <end position="473"/>
    </location>
</feature>
<evidence type="ECO:0000256" key="3">
    <source>
        <dbReference type="ARBA" id="ARBA00008773"/>
    </source>
</evidence>
<keyword evidence="8" id="KW-0325">Glycoprotein</keyword>
<dbReference type="GO" id="GO:0042973">
    <property type="term" value="F:glucan endo-1,3-beta-D-glucosidase activity"/>
    <property type="evidence" value="ECO:0007669"/>
    <property type="project" value="UniProtKB-EC"/>
</dbReference>
<evidence type="ECO:0000256" key="12">
    <source>
        <dbReference type="ARBA" id="ARBA00037649"/>
    </source>
</evidence>
<evidence type="ECO:0000256" key="2">
    <source>
        <dbReference type="ARBA" id="ARBA00004401"/>
    </source>
</evidence>
<feature type="compositionally biased region" description="Polar residues" evidence="15">
    <location>
        <begin position="171"/>
        <end position="185"/>
    </location>
</feature>
<feature type="compositionally biased region" description="Low complexity" evidence="15">
    <location>
        <begin position="397"/>
        <end position="417"/>
    </location>
</feature>
<dbReference type="InterPro" id="IPR050732">
    <property type="entry name" value="Beta-glucan_modifiers"/>
</dbReference>
<feature type="region of interest" description="Disordered" evidence="15">
    <location>
        <begin position="389"/>
        <end position="417"/>
    </location>
</feature>
<feature type="region of interest" description="Disordered" evidence="15">
    <location>
        <begin position="171"/>
        <end position="195"/>
    </location>
</feature>
<evidence type="ECO:0000256" key="10">
    <source>
        <dbReference type="ARBA" id="ARBA00023316"/>
    </source>
</evidence>
<protein>
    <recommendedName>
        <fullName evidence="4">glucan endo-1,3-beta-D-glucosidase</fullName>
        <ecNumber evidence="4">3.2.1.39</ecNumber>
    </recommendedName>
    <alternativeName>
        <fullName evidence="14">Endo-1,3-beta-glucanase btgC</fullName>
    </alternativeName>
    <alternativeName>
        <fullName evidence="13">Laminarinase btgC</fullName>
    </alternativeName>
</protein>
<comment type="function">
    <text evidence="12">Glucanases play a role in cell expansion during growth, in cell-cell fusion during mating, and in spore release during sporulation. This enzyme may be involved in beta-glucan degradation. Active on laminarin and lichenan.</text>
</comment>
<keyword evidence="17" id="KW-1185">Reference proteome</keyword>
<sequence>MPNKCKNIVTSTTSSVQYSTTILSHRISKTVTVRKCKARKTDESVPPSPTNTENNEGYVLYSTTTPSHRVSETVSFKKCKVKKTVGSVPSISTNTKSNFGSIQYSTNTPSYRVSETVSFKKCKVKKTVRSVPSISSNTRNNFSSIQYNTNANSNRFSKTASVKKCKTRKLTVSASTSSSKPQNDGSSDHSPSRTMDTTYLSSAIEPTAIQIGVYSSQKYPSYPEINYNSIISDDGFNLATHDNDLNPIEYKKRVVENLATPSQKRNNMAILKRSKNKKRSMSKGNYDSLNYNSKINSYGKNTNSHTPANSNKRKRSMGPKNMSADDIKFSELKIKEQRKAMLSKRDVKKVGNPVIPNSPKFSNYKDFQKDSSYHSASYGRFNQNLKERQNEENNRVTSNGSNSPSQTSSESGSTDTESMITPVATFDGQDIIEKSNVEQLNSNTQETSTYNTQAEQSSQNPDIQGQASLGFTNSSPTLEQSTQQEQSQKMDSTLDQTAANSNAPMISENEIVTGTSTPIQSTTQGSTTPTNQPSNSNSKGGSLGSQPASEGSVFWGLTYSPYNTDGSCPNYNKVESDMITLSSVTTRIRLYSTDCDQLLNVVKAISQKSLNIDVYAGIWISNGDERMNNEIDTLISVMKTYGSDRIKGISIGNEEIFKGTMSDTDLVKKLQAARSKINSAGFTNIPIYLTDTDANYSKKMADASDLLQLNIYTIFDSNFTSMDDSVNSVFDRVANAKARLGSNKPVRIGETGYASSGSAGVQSGSQESQIEYAKKLRCKSSENGLEYFFFEAKDALWKSGESQLEQSFGVYNSNYEKKFDFSTLLTC</sequence>
<evidence type="ECO:0000256" key="11">
    <source>
        <dbReference type="ARBA" id="ARBA00023326"/>
    </source>
</evidence>
<dbReference type="EC" id="3.2.1.39" evidence="4"/>
<dbReference type="GO" id="GO:0005576">
    <property type="term" value="C:extracellular region"/>
    <property type="evidence" value="ECO:0007669"/>
    <property type="project" value="TreeGrafter"/>
</dbReference>
<evidence type="ECO:0000256" key="8">
    <source>
        <dbReference type="ARBA" id="ARBA00023180"/>
    </source>
</evidence>
<keyword evidence="9" id="KW-0119">Carbohydrate metabolism</keyword>
<gene>
    <name evidence="16" type="ORF">AYI68_g4661</name>
</gene>
<comment type="catalytic activity">
    <reaction evidence="1">
        <text>Hydrolysis of (1-&gt;3)-beta-D-glucosidic linkages in (1-&gt;3)-beta-D-glucans.</text>
        <dbReference type="EC" id="3.2.1.39"/>
    </reaction>
</comment>
<comment type="similarity">
    <text evidence="3">Belongs to the glycosyl hydrolase 17 family.</text>
</comment>
<keyword evidence="5" id="KW-1003">Cell membrane</keyword>
<evidence type="ECO:0000256" key="6">
    <source>
        <dbReference type="ARBA" id="ARBA00022801"/>
    </source>
</evidence>
<evidence type="ECO:0000256" key="1">
    <source>
        <dbReference type="ARBA" id="ARBA00000382"/>
    </source>
</evidence>
<evidence type="ECO:0000256" key="4">
    <source>
        <dbReference type="ARBA" id="ARBA00012780"/>
    </source>
</evidence>
<dbReference type="SUPFAM" id="SSF51445">
    <property type="entry name" value="(Trans)glycosidases"/>
    <property type="match status" value="1"/>
</dbReference>
<dbReference type="InterPro" id="IPR017853">
    <property type="entry name" value="GH"/>
</dbReference>
<dbReference type="GO" id="GO:0009986">
    <property type="term" value="C:cell surface"/>
    <property type="evidence" value="ECO:0007669"/>
    <property type="project" value="TreeGrafter"/>
</dbReference>
<reference evidence="16 17" key="1">
    <citation type="journal article" date="2016" name="Mol. Biol. Evol.">
        <title>Genome-Wide Survey of Gut Fungi (Harpellales) Reveals the First Horizontally Transferred Ubiquitin Gene from a Mosquito Host.</title>
        <authorList>
            <person name="Wang Y."/>
            <person name="White M.M."/>
            <person name="Kvist S."/>
            <person name="Moncalvo J.M."/>
        </authorList>
    </citation>
    <scope>NUCLEOTIDE SEQUENCE [LARGE SCALE GENOMIC DNA]</scope>
    <source>
        <strain evidence="16 17">ALG-7-W6</strain>
    </source>
</reference>
<keyword evidence="11" id="KW-0624">Polysaccharide degradation</keyword>
<dbReference type="STRING" id="133383.A0A1R0GWG7"/>
<feature type="region of interest" description="Disordered" evidence="15">
    <location>
        <begin position="438"/>
        <end position="495"/>
    </location>
</feature>